<keyword evidence="1" id="KW-0863">Zinc-finger</keyword>
<evidence type="ECO:0008006" key="6">
    <source>
        <dbReference type="Google" id="ProtNLM"/>
    </source>
</evidence>
<organism evidence="4 5">
    <name type="scientific">Aphanomyces euteiches</name>
    <dbReference type="NCBI Taxonomy" id="100861"/>
    <lineage>
        <taxon>Eukaryota</taxon>
        <taxon>Sar</taxon>
        <taxon>Stramenopiles</taxon>
        <taxon>Oomycota</taxon>
        <taxon>Saprolegniomycetes</taxon>
        <taxon>Saprolegniales</taxon>
        <taxon>Verrucalvaceae</taxon>
        <taxon>Aphanomyces</taxon>
    </lineage>
</organism>
<accession>A0A6G0XIC3</accession>
<feature type="domain" description="B box-type" evidence="3">
    <location>
        <begin position="244"/>
        <end position="287"/>
    </location>
</feature>
<name>A0A6G0XIC3_9STRA</name>
<evidence type="ECO:0000313" key="5">
    <source>
        <dbReference type="Proteomes" id="UP000481153"/>
    </source>
</evidence>
<keyword evidence="5" id="KW-1185">Reference proteome</keyword>
<keyword evidence="1" id="KW-0862">Zinc</keyword>
<dbReference type="Proteomes" id="UP000481153">
    <property type="component" value="Unassembled WGS sequence"/>
</dbReference>
<dbReference type="GO" id="GO:0008270">
    <property type="term" value="F:zinc ion binding"/>
    <property type="evidence" value="ECO:0007669"/>
    <property type="project" value="UniProtKB-KW"/>
</dbReference>
<evidence type="ECO:0000256" key="1">
    <source>
        <dbReference type="PROSITE-ProRule" id="PRU00024"/>
    </source>
</evidence>
<dbReference type="Gene3D" id="4.10.830.40">
    <property type="match status" value="1"/>
</dbReference>
<dbReference type="PROSITE" id="PS50119">
    <property type="entry name" value="ZF_BBOX"/>
    <property type="match status" value="1"/>
</dbReference>
<protein>
    <recommendedName>
        <fullName evidence="6">WW domain-containing protein</fullName>
    </recommendedName>
</protein>
<dbReference type="VEuPathDB" id="FungiDB:AeMF1_020213"/>
<dbReference type="PROSITE" id="PS50020">
    <property type="entry name" value="WW_DOMAIN_2"/>
    <property type="match status" value="1"/>
</dbReference>
<evidence type="ECO:0000259" key="3">
    <source>
        <dbReference type="PROSITE" id="PS50119"/>
    </source>
</evidence>
<dbReference type="CDD" id="cd19757">
    <property type="entry name" value="Bbox1"/>
    <property type="match status" value="1"/>
</dbReference>
<dbReference type="InterPro" id="IPR000315">
    <property type="entry name" value="Znf_B-box"/>
</dbReference>
<sequence>MTKPKPYRVGGRKAAAAASTGTVSLLPETSTAYIAKNAENMVEFLHQTIHEHGFWAPSPDLAVYLRQPPLTLYAMGREETNNVWTTTLVLIYCMVKLADYHPYWMKLADRAREWIFSQPYFAVARIDLVKRGSALYSADPKELLASVFSRGGTADAADLEQMDAPTQRGNWVELYLDTPPYSKYFWNRVTNETRWDHPSTVYEPTPAEREARFRAEQLEKAKAEKLAKVLQMRLSIPRKTYLPPKREPCESCVNEPRPATVFCQACDVYYCEQCCDAMHMHPKRAGHADCDFRFVACVGRYGFPYVRHKKNLA</sequence>
<reference evidence="4 5" key="1">
    <citation type="submission" date="2019-07" db="EMBL/GenBank/DDBJ databases">
        <title>Genomics analysis of Aphanomyces spp. identifies a new class of oomycete effector associated with host adaptation.</title>
        <authorList>
            <person name="Gaulin E."/>
        </authorList>
    </citation>
    <scope>NUCLEOTIDE SEQUENCE [LARGE SCALE GENOMIC DNA]</scope>
    <source>
        <strain evidence="4 5">ATCC 201684</strain>
    </source>
</reference>
<dbReference type="EMBL" id="VJMJ01000055">
    <property type="protein sequence ID" value="KAF0740027.1"/>
    <property type="molecule type" value="Genomic_DNA"/>
</dbReference>
<dbReference type="InterPro" id="IPR001202">
    <property type="entry name" value="WW_dom"/>
</dbReference>
<evidence type="ECO:0000313" key="4">
    <source>
        <dbReference type="EMBL" id="KAF0740027.1"/>
    </source>
</evidence>
<dbReference type="AlphaFoldDB" id="A0A6G0XIC3"/>
<evidence type="ECO:0000259" key="2">
    <source>
        <dbReference type="PROSITE" id="PS50020"/>
    </source>
</evidence>
<feature type="domain" description="WW" evidence="2">
    <location>
        <begin position="165"/>
        <end position="200"/>
    </location>
</feature>
<proteinExistence type="predicted"/>
<gene>
    <name evidence="4" type="ORF">Ae201684_004470</name>
</gene>
<comment type="caution">
    <text evidence="4">The sequence shown here is derived from an EMBL/GenBank/DDBJ whole genome shotgun (WGS) entry which is preliminary data.</text>
</comment>
<keyword evidence="1" id="KW-0479">Metal-binding</keyword>